<gene>
    <name evidence="3" type="ORF">JCM7686_1303</name>
</gene>
<dbReference type="InterPro" id="IPR036188">
    <property type="entry name" value="FAD/NAD-bd_sf"/>
</dbReference>
<evidence type="ECO:0000313" key="3">
    <source>
        <dbReference type="EMBL" id="AGT08404.1"/>
    </source>
</evidence>
<dbReference type="HOGENOM" id="CLU_020215_2_0_5"/>
<feature type="transmembrane region" description="Helical" evidence="1">
    <location>
        <begin position="15"/>
        <end position="33"/>
    </location>
</feature>
<dbReference type="PANTHER" id="PTHR40254">
    <property type="entry name" value="BLR0577 PROTEIN"/>
    <property type="match status" value="1"/>
</dbReference>
<dbReference type="Gene3D" id="3.50.50.60">
    <property type="entry name" value="FAD/NAD(P)-binding domain"/>
    <property type="match status" value="1"/>
</dbReference>
<dbReference type="EMBL" id="CP006650">
    <property type="protein sequence ID" value="AGT08404.1"/>
    <property type="molecule type" value="Genomic_DNA"/>
</dbReference>
<dbReference type="KEGG" id="pami:JCM7686_1303"/>
<dbReference type="PRINTS" id="PR00368">
    <property type="entry name" value="FADPNR"/>
</dbReference>
<evidence type="ECO:0000259" key="2">
    <source>
        <dbReference type="Pfam" id="PF13454"/>
    </source>
</evidence>
<sequence>MTYALPINAAPRGPHILIIGGGFAGAALAIRLLEKAPHLQLTIAEPRAEIGRGVAYDSHDSVHLVNGPAGHFSLYPDSAPDHLAEWVRAHGRDGDWTPPEGDLSEVFIPRRIFGTYVAQEFARAALTARPDTEVTHLRSEIVALRRRGAAFEAETDSGARFLVDRVVLATGVFPFAAPAAPIDDPRYIRNPWQSGVLDPVVGAKDVLLIGASLSMIDMVASLEARGLRGRYHAISRRGHLIEPRRVPEPWPPFLDPEALPRTATALLRAVNRERKALRAAGGDWQALAPAVREHILPLWLNAPRAERLRFIRHLRALWDVTLHRAAPPSFAALERARTEGRFSSRAARLLDLSSGARLTAHLRPRGGTTPEVLEVDAVIDCRGHQEHDWRRVEAPLVRQLLASGLVRAHDTGFGIDATPEGQVIAQDGRVQPDLLAIGHPLRGVAWESSSIPEQRIQAAALAERILAANGLAAEIEPELETVEPRAAVLAEPALVSAARVGSCAGSPA</sequence>
<dbReference type="eggNOG" id="COG4529">
    <property type="taxonomic scope" value="Bacteria"/>
</dbReference>
<evidence type="ECO:0000313" key="4">
    <source>
        <dbReference type="Proteomes" id="UP000015480"/>
    </source>
</evidence>
<dbReference type="SUPFAM" id="SSF51905">
    <property type="entry name" value="FAD/NAD(P)-binding domain"/>
    <property type="match status" value="1"/>
</dbReference>
<name>S5XM76_PARAH</name>
<evidence type="ECO:0000256" key="1">
    <source>
        <dbReference type="SAM" id="Phobius"/>
    </source>
</evidence>
<reference evidence="3 4" key="1">
    <citation type="journal article" date="2014" name="BMC Genomics">
        <title>Architecture and functions of a multipartite genome of the methylotrophic bacterium Paracoccus aminophilus JCM 7686, containing primary and secondary chromids.</title>
        <authorList>
            <person name="Dziewit L."/>
            <person name="Czarnecki J."/>
            <person name="Wibberg D."/>
            <person name="Radlinska M."/>
            <person name="Mrozek P."/>
            <person name="Szymczak M."/>
            <person name="Schluter A."/>
            <person name="Puhler A."/>
            <person name="Bartosik D."/>
        </authorList>
    </citation>
    <scope>NUCLEOTIDE SEQUENCE [LARGE SCALE GENOMIC DNA]</scope>
    <source>
        <strain evidence="3">JCM 7686</strain>
    </source>
</reference>
<dbReference type="Pfam" id="PF13454">
    <property type="entry name" value="NAD_binding_9"/>
    <property type="match status" value="1"/>
</dbReference>
<dbReference type="OrthoDB" id="101972at2"/>
<protein>
    <recommendedName>
        <fullName evidence="2">FAD-dependent urate hydroxylase HpyO/Asp monooxygenase CreE-like FAD/NAD(P)-binding domain-containing protein</fullName>
    </recommendedName>
</protein>
<keyword evidence="1" id="KW-0472">Membrane</keyword>
<keyword evidence="1" id="KW-0812">Transmembrane</keyword>
<feature type="domain" description="FAD-dependent urate hydroxylase HpyO/Asp monooxygenase CreE-like FAD/NAD(P)-binding" evidence="2">
    <location>
        <begin position="18"/>
        <end position="172"/>
    </location>
</feature>
<dbReference type="InterPro" id="IPR038732">
    <property type="entry name" value="HpyO/CreE_NAD-binding"/>
</dbReference>
<dbReference type="RefSeq" id="WP_020950042.1">
    <property type="nucleotide sequence ID" value="NC_022041.1"/>
</dbReference>
<keyword evidence="4" id="KW-1185">Reference proteome</keyword>
<organism evidence="3 4">
    <name type="scientific">Paracoccus aminophilus JCM 7686</name>
    <dbReference type="NCBI Taxonomy" id="1367847"/>
    <lineage>
        <taxon>Bacteria</taxon>
        <taxon>Pseudomonadati</taxon>
        <taxon>Pseudomonadota</taxon>
        <taxon>Alphaproteobacteria</taxon>
        <taxon>Rhodobacterales</taxon>
        <taxon>Paracoccaceae</taxon>
        <taxon>Paracoccus</taxon>
    </lineage>
</organism>
<dbReference type="AlphaFoldDB" id="S5XM76"/>
<dbReference type="PATRIC" id="fig|1367847.3.peg.1271"/>
<accession>S5XM76</accession>
<dbReference type="STRING" id="1367847.JCM7686_1303"/>
<keyword evidence="1" id="KW-1133">Transmembrane helix</keyword>
<dbReference type="Proteomes" id="UP000015480">
    <property type="component" value="Chromosome"/>
</dbReference>
<dbReference type="PANTHER" id="PTHR40254:SF1">
    <property type="entry name" value="BLR0577 PROTEIN"/>
    <property type="match status" value="1"/>
</dbReference>
<proteinExistence type="predicted"/>
<dbReference type="InterPro" id="IPR052189">
    <property type="entry name" value="L-asp_N-monooxygenase_NS-form"/>
</dbReference>